<reference evidence="4" key="1">
    <citation type="submission" date="2017-08" db="EMBL/GenBank/DDBJ databases">
        <authorList>
            <person name="Imhoff J.F."/>
            <person name="Rahn T."/>
            <person name="Kuenzel S."/>
            <person name="Neulinger S.C."/>
        </authorList>
    </citation>
    <scope>NUCLEOTIDE SEQUENCE</scope>
    <source>
        <strain evidence="4">DSM 9154</strain>
    </source>
</reference>
<reference evidence="4" key="2">
    <citation type="journal article" date="2020" name="Microorganisms">
        <title>Osmotic Adaptation and Compatible Solute Biosynthesis of Phototrophic Bacteria as Revealed from Genome Analyses.</title>
        <authorList>
            <person name="Imhoff J.F."/>
            <person name="Rahn T."/>
            <person name="Kunzel S."/>
            <person name="Keller A."/>
            <person name="Neulinger S.C."/>
        </authorList>
    </citation>
    <scope>NUCLEOTIDE SEQUENCE</scope>
    <source>
        <strain evidence="4">DSM 9154</strain>
    </source>
</reference>
<dbReference type="GO" id="GO:0071111">
    <property type="term" value="F:cyclic-guanylate-specific phosphodiesterase activity"/>
    <property type="evidence" value="ECO:0007669"/>
    <property type="project" value="InterPro"/>
</dbReference>
<dbReference type="SMART" id="SM00052">
    <property type="entry name" value="EAL"/>
    <property type="match status" value="1"/>
</dbReference>
<dbReference type="EMBL" id="NRRE01000035">
    <property type="protein sequence ID" value="MBK1699289.1"/>
    <property type="molecule type" value="Genomic_DNA"/>
</dbReference>
<dbReference type="InterPro" id="IPR000160">
    <property type="entry name" value="GGDEF_dom"/>
</dbReference>
<comment type="caution">
    <text evidence="4">The sequence shown here is derived from an EMBL/GenBank/DDBJ whole genome shotgun (WGS) entry which is preliminary data.</text>
</comment>
<evidence type="ECO:0000259" key="3">
    <source>
        <dbReference type="PROSITE" id="PS50887"/>
    </source>
</evidence>
<dbReference type="InterPro" id="IPR035965">
    <property type="entry name" value="PAS-like_dom_sf"/>
</dbReference>
<dbReference type="InterPro" id="IPR001633">
    <property type="entry name" value="EAL_dom"/>
</dbReference>
<dbReference type="InterPro" id="IPR013655">
    <property type="entry name" value="PAS_fold_3"/>
</dbReference>
<feature type="domain" description="PAC" evidence="1">
    <location>
        <begin position="88"/>
        <end position="140"/>
    </location>
</feature>
<protein>
    <submittedName>
        <fullName evidence="4">Phosphodiesterase</fullName>
    </submittedName>
</protein>
<organism evidence="4 5">
    <name type="scientific">Rhodovibrio salinarum</name>
    <dbReference type="NCBI Taxonomy" id="1087"/>
    <lineage>
        <taxon>Bacteria</taxon>
        <taxon>Pseudomonadati</taxon>
        <taxon>Pseudomonadota</taxon>
        <taxon>Alphaproteobacteria</taxon>
        <taxon>Rhodospirillales</taxon>
        <taxon>Rhodovibrionaceae</taxon>
        <taxon>Rhodovibrio</taxon>
    </lineage>
</organism>
<dbReference type="Proteomes" id="UP000778970">
    <property type="component" value="Unassembled WGS sequence"/>
</dbReference>
<keyword evidence="5" id="KW-1185">Reference proteome</keyword>
<dbReference type="Pfam" id="PF00563">
    <property type="entry name" value="EAL"/>
    <property type="match status" value="1"/>
</dbReference>
<dbReference type="PROSITE" id="PS50887">
    <property type="entry name" value="GGDEF"/>
    <property type="match status" value="1"/>
</dbReference>
<feature type="domain" description="GGDEF" evidence="3">
    <location>
        <begin position="172"/>
        <end position="305"/>
    </location>
</feature>
<dbReference type="SUPFAM" id="SSF141868">
    <property type="entry name" value="EAL domain-like"/>
    <property type="match status" value="1"/>
</dbReference>
<dbReference type="AlphaFoldDB" id="A0A934QMN7"/>
<evidence type="ECO:0000259" key="1">
    <source>
        <dbReference type="PROSITE" id="PS50113"/>
    </source>
</evidence>
<dbReference type="SMART" id="SM00267">
    <property type="entry name" value="GGDEF"/>
    <property type="match status" value="1"/>
</dbReference>
<dbReference type="CDD" id="cd01948">
    <property type="entry name" value="EAL"/>
    <property type="match status" value="1"/>
</dbReference>
<dbReference type="InterPro" id="IPR000700">
    <property type="entry name" value="PAS-assoc_C"/>
</dbReference>
<dbReference type="Pfam" id="PF08447">
    <property type="entry name" value="PAS_3"/>
    <property type="match status" value="1"/>
</dbReference>
<dbReference type="InterPro" id="IPR035919">
    <property type="entry name" value="EAL_sf"/>
</dbReference>
<proteinExistence type="predicted"/>
<dbReference type="PANTHER" id="PTHR33121:SF79">
    <property type="entry name" value="CYCLIC DI-GMP PHOSPHODIESTERASE PDED-RELATED"/>
    <property type="match status" value="1"/>
</dbReference>
<dbReference type="InterPro" id="IPR000014">
    <property type="entry name" value="PAS"/>
</dbReference>
<dbReference type="Gene3D" id="3.30.70.270">
    <property type="match status" value="1"/>
</dbReference>
<dbReference type="Gene3D" id="3.30.450.20">
    <property type="entry name" value="PAS domain"/>
    <property type="match status" value="1"/>
</dbReference>
<dbReference type="InterPro" id="IPR050706">
    <property type="entry name" value="Cyclic-di-GMP_PDE-like"/>
</dbReference>
<dbReference type="RefSeq" id="WP_051432264.1">
    <property type="nucleotide sequence ID" value="NZ_NRRE01000035.1"/>
</dbReference>
<dbReference type="PANTHER" id="PTHR33121">
    <property type="entry name" value="CYCLIC DI-GMP PHOSPHODIESTERASE PDEF"/>
    <property type="match status" value="1"/>
</dbReference>
<dbReference type="PROSITE" id="PS50113">
    <property type="entry name" value="PAC"/>
    <property type="match status" value="1"/>
</dbReference>
<dbReference type="InterPro" id="IPR029787">
    <property type="entry name" value="Nucleotide_cyclase"/>
</dbReference>
<evidence type="ECO:0000259" key="2">
    <source>
        <dbReference type="PROSITE" id="PS50883"/>
    </source>
</evidence>
<dbReference type="NCBIfam" id="TIGR00254">
    <property type="entry name" value="GGDEF"/>
    <property type="match status" value="1"/>
</dbReference>
<dbReference type="PROSITE" id="PS50883">
    <property type="entry name" value="EAL"/>
    <property type="match status" value="1"/>
</dbReference>
<sequence length="583" mass="64133">MRTPYGQNDHSTELARLRAAIEAAGDVVYEWNLADDSVSWLGDTARLFAPPRSGAPQTGDELSSCVHPEDAPKRQKALSDHLKRGLPYDVEYRLRVGQGGYHWVHDRGAVDAKHSGMVLKLAGTLRLITDRKEREAHLEYLANFDELTGHYNKVRLRDDLDKTIAEALRTGDGGAFVVFGIDQLAMINSAYGYQAGDRVLCEIGSRLDDCLRAGDIIGRISGDRFGVVLGRVNQKLAVRAAERVVHEIRRKAVQTPAGPIRVTGSAGVCMFPDQATAAVDAIAKAEGALRQAKVQGRNRCGLYEVTEAQRETYRASMGIGDEVQQAMKDGRLAFAYQPIVGAIDHKPAFHECLLRLHRPDGEVVPAGKFVTVVEQLGLMRALDRRVLDLAVDELGKYPTATLAINISGLTATERSWQRALVAKLKDRPDLAQRLIIEITETAALKDIEETAHFITAAQDLGCRVALDDFGSGYTTFHHLKSLTVDIVKIDGSFVRNLAEDPHNRLFVRNLIALAHSLNLTTVAECVETEVECQILADEGAELLQGYHFGKPSLEAPWPEQTPEQKAEVVEFVKLDTPSKNAAR</sequence>
<dbReference type="Gene3D" id="3.20.20.450">
    <property type="entry name" value="EAL domain"/>
    <property type="match status" value="1"/>
</dbReference>
<dbReference type="CDD" id="cd01949">
    <property type="entry name" value="GGDEF"/>
    <property type="match status" value="1"/>
</dbReference>
<evidence type="ECO:0000313" key="4">
    <source>
        <dbReference type="EMBL" id="MBK1699289.1"/>
    </source>
</evidence>
<name>A0A934QMN7_9PROT</name>
<feature type="domain" description="EAL" evidence="2">
    <location>
        <begin position="316"/>
        <end position="565"/>
    </location>
</feature>
<dbReference type="InterPro" id="IPR043128">
    <property type="entry name" value="Rev_trsase/Diguanyl_cyclase"/>
</dbReference>
<gene>
    <name evidence="4" type="ORF">CKO21_18740</name>
</gene>
<dbReference type="SUPFAM" id="SSF55785">
    <property type="entry name" value="PYP-like sensor domain (PAS domain)"/>
    <property type="match status" value="1"/>
</dbReference>
<dbReference type="CDD" id="cd00130">
    <property type="entry name" value="PAS"/>
    <property type="match status" value="1"/>
</dbReference>
<evidence type="ECO:0000313" key="5">
    <source>
        <dbReference type="Proteomes" id="UP000778970"/>
    </source>
</evidence>
<dbReference type="Pfam" id="PF00990">
    <property type="entry name" value="GGDEF"/>
    <property type="match status" value="1"/>
</dbReference>
<accession>A0A934QMN7</accession>
<dbReference type="SUPFAM" id="SSF55073">
    <property type="entry name" value="Nucleotide cyclase"/>
    <property type="match status" value="1"/>
</dbReference>